<dbReference type="InterPro" id="IPR021858">
    <property type="entry name" value="Fun_TF"/>
</dbReference>
<dbReference type="PhylomeDB" id="B6QSX0"/>
<dbReference type="Pfam" id="PF11951">
    <property type="entry name" value="Fungal_trans_2"/>
    <property type="match status" value="1"/>
</dbReference>
<dbReference type="EMBL" id="DS995905">
    <property type="protein sequence ID" value="EEA19505.1"/>
    <property type="molecule type" value="Genomic_DNA"/>
</dbReference>
<gene>
    <name evidence="1" type="ORF">PMAA_002960</name>
</gene>
<dbReference type="AlphaFoldDB" id="B6QSX0"/>
<accession>B6QSX0</accession>
<dbReference type="PANTHER" id="PTHR37540:SF9">
    <property type="entry name" value="ZN(2)-C6 FUNGAL-TYPE DOMAIN-CONTAINING PROTEIN"/>
    <property type="match status" value="1"/>
</dbReference>
<dbReference type="VEuPathDB" id="FungiDB:PMAA_002960"/>
<sequence>MSGVAVFSHVVNRFYPCRLGISPDDAKYWWLRFVLSDKAAYHVIIAVAEACNHYLSGGGESTSQALYHRSRTLALVAQRLAGKDALSDSTLGVIVMMIVQEQMRKVVFEAHIHYEGLRRMIEARGGLDQLEQSPTLLLKICKMDNLYAWQYGRPMAFFRDRMPQARAMLEAEGFSFDRTKAESAIHHYDLNPYLHEILLDVTNVSILFNEIPPNTRLNYLTFAEVVHSICYRLHRFQPLHETSSLSNLEKVYHIGLTLFMITLFMQFDQHRLLKCDAVFSRLRSILYRDLDEIDNNLALWILFIGGIWITDGPDDSWLHWMIKKMTISMDIDTWPEICSVISAFPWIHNLHDKPGITLWESVCEGCRVW</sequence>
<organism evidence="1 2">
    <name type="scientific">Talaromyces marneffei (strain ATCC 18224 / CBS 334.59 / QM 7333)</name>
    <name type="common">Penicillium marneffei</name>
    <dbReference type="NCBI Taxonomy" id="441960"/>
    <lineage>
        <taxon>Eukaryota</taxon>
        <taxon>Fungi</taxon>
        <taxon>Dikarya</taxon>
        <taxon>Ascomycota</taxon>
        <taxon>Pezizomycotina</taxon>
        <taxon>Eurotiomycetes</taxon>
        <taxon>Eurotiomycetidae</taxon>
        <taxon>Eurotiales</taxon>
        <taxon>Trichocomaceae</taxon>
        <taxon>Talaromyces</taxon>
        <taxon>Talaromyces sect. Talaromyces</taxon>
    </lineage>
</organism>
<evidence type="ECO:0000313" key="1">
    <source>
        <dbReference type="EMBL" id="EEA19505.1"/>
    </source>
</evidence>
<keyword evidence="2" id="KW-1185">Reference proteome</keyword>
<proteinExistence type="predicted"/>
<protein>
    <submittedName>
        <fullName evidence="1">Uncharacterized protein</fullName>
    </submittedName>
</protein>
<dbReference type="OrthoDB" id="4158087at2759"/>
<reference evidence="2" key="1">
    <citation type="journal article" date="2015" name="Genome Announc.">
        <title>Genome sequence of the AIDS-associated pathogen Penicillium marneffei (ATCC18224) and its near taxonomic relative Talaromyces stipitatus (ATCC10500).</title>
        <authorList>
            <person name="Nierman W.C."/>
            <person name="Fedorova-Abrams N.D."/>
            <person name="Andrianopoulos A."/>
        </authorList>
    </citation>
    <scope>NUCLEOTIDE SEQUENCE [LARGE SCALE GENOMIC DNA]</scope>
    <source>
        <strain evidence="2">ATCC 18224 / CBS 334.59 / QM 7333</strain>
    </source>
</reference>
<dbReference type="Proteomes" id="UP000001294">
    <property type="component" value="Unassembled WGS sequence"/>
</dbReference>
<name>B6QSX0_TALMQ</name>
<evidence type="ECO:0000313" key="2">
    <source>
        <dbReference type="Proteomes" id="UP000001294"/>
    </source>
</evidence>
<dbReference type="HOGENOM" id="CLU_023254_3_0_1"/>
<dbReference type="PANTHER" id="PTHR37540">
    <property type="entry name" value="TRANSCRIPTION FACTOR (ACR-2), PUTATIVE-RELATED-RELATED"/>
    <property type="match status" value="1"/>
</dbReference>